<evidence type="ECO:0000313" key="2">
    <source>
        <dbReference type="Proteomes" id="UP001383192"/>
    </source>
</evidence>
<protein>
    <submittedName>
        <fullName evidence="1">Uncharacterized protein</fullName>
    </submittedName>
</protein>
<gene>
    <name evidence="1" type="ORF">VNI00_005805</name>
</gene>
<dbReference type="Proteomes" id="UP001383192">
    <property type="component" value="Unassembled WGS sequence"/>
</dbReference>
<evidence type="ECO:0000313" key="1">
    <source>
        <dbReference type="EMBL" id="KAK7049204.1"/>
    </source>
</evidence>
<comment type="caution">
    <text evidence="1">The sequence shown here is derived from an EMBL/GenBank/DDBJ whole genome shotgun (WGS) entry which is preliminary data.</text>
</comment>
<proteinExistence type="predicted"/>
<keyword evidence="2" id="KW-1185">Reference proteome</keyword>
<name>A0AAW0DCS7_9AGAR</name>
<reference evidence="1 2" key="1">
    <citation type="submission" date="2024-01" db="EMBL/GenBank/DDBJ databases">
        <title>A draft genome for a cacao thread blight-causing isolate of Paramarasmius palmivorus.</title>
        <authorList>
            <person name="Baruah I.K."/>
            <person name="Bukari Y."/>
            <person name="Amoako-Attah I."/>
            <person name="Meinhardt L.W."/>
            <person name="Bailey B.A."/>
            <person name="Cohen S.P."/>
        </authorList>
    </citation>
    <scope>NUCLEOTIDE SEQUENCE [LARGE SCALE GENOMIC DNA]</scope>
    <source>
        <strain evidence="1 2">GH-12</strain>
    </source>
</reference>
<dbReference type="Pfam" id="PF18759">
    <property type="entry name" value="Plavaka"/>
    <property type="match status" value="1"/>
</dbReference>
<dbReference type="InterPro" id="IPR041078">
    <property type="entry name" value="Plavaka"/>
</dbReference>
<organism evidence="1 2">
    <name type="scientific">Paramarasmius palmivorus</name>
    <dbReference type="NCBI Taxonomy" id="297713"/>
    <lineage>
        <taxon>Eukaryota</taxon>
        <taxon>Fungi</taxon>
        <taxon>Dikarya</taxon>
        <taxon>Basidiomycota</taxon>
        <taxon>Agaricomycotina</taxon>
        <taxon>Agaricomycetes</taxon>
        <taxon>Agaricomycetidae</taxon>
        <taxon>Agaricales</taxon>
        <taxon>Marasmiineae</taxon>
        <taxon>Marasmiaceae</taxon>
        <taxon>Paramarasmius</taxon>
    </lineage>
</organism>
<accession>A0AAW0DCS7</accession>
<sequence length="959" mass="110205">MSIPRRQRSNPAAMKQCDICSGWFTPGGGFAAHRKACEKKKITENENMAYRVQQELQSAPVQQLPQGFTQPRSLQAEWPIGDAPEINSTEDSHAFSFEPEILPPQVESGTMLDDIRTDFHTASGRPTEQTAFEEFGIAQDDGSMPYDDSTPWYPFPSLFDFEVADLALRCSMNRQQTEKLLKLLERSSQGEQPQMKNYDQMQKLWEAAADRSTRFQHSTISVPYKEENRVFDVYYRPLWDWILEMVKHPQLAPQMEWDARRHYRFDGTGWERFINEPWTADDWWDAQTKINSHIHPSNLDAKPLCLIIYVDKNKLSSFGTAKGYPVIAAIGNLPSDIRNGGGIGGGRVVGWHPVIEEESKHSKKTSFVDFKAIVWHQSALKMFESVEIFCEVGCVMDCGDGVRRLLYPILLILSADYEEQCAMCLIRGLRSLHPCPKCMVGKEQLSQLSERFNERTPEDTARVLNDVASLTLKGDRDDLLKEYSLRYGQNAFLSFVNFNPYSAVSFDDLHFDDSGLWGAHLFPQLKGHLAKIGRHAEAEVDRRFKSFPRWRDLNHFDAVITVTFNDGTKHRDISKMFLFASESVFGENEDRATYQLLRCTRAYLNVIMYAGLHVQTASTMHAGRQSVLTLLSHLTKYIRTPKHEDLDVKSWEFIKLHYHSHLFDDIQKKGALRNFSTRPFEKKHGPIRVIYQRRTNFKNIAPQILNITHQVDVADLIWSDIHALEEYKQTIETRLQEESPADVEEVAGLGGGHFSIGSKLKKISFAQLGVDYDLQSDRFRIDLANFMSATLNAHGKPLPNGQWIRYSPQDSIVPFQFLRVNYESHEDWKVSTDYLRCNPKFHHRPWYDFVIFQSQDGPIFGQLKIMFICDVGDIQHPVAYIQSYKVVNAVRRSRSDKDLGILRLEKDKIEFISIHSIVRGALVVPAAATDVLEEERLVVDVIDSDMFLRVKKHWPGYTA</sequence>
<dbReference type="EMBL" id="JAYKXP010000017">
    <property type="protein sequence ID" value="KAK7049204.1"/>
    <property type="molecule type" value="Genomic_DNA"/>
</dbReference>
<dbReference type="AlphaFoldDB" id="A0AAW0DCS7"/>